<dbReference type="Pfam" id="PF22262">
    <property type="entry name" value="DUF6950"/>
    <property type="match status" value="1"/>
</dbReference>
<comment type="caution">
    <text evidence="2">The sequence shown here is derived from an EMBL/GenBank/DDBJ whole genome shotgun (WGS) entry which is preliminary data.</text>
</comment>
<proteinExistence type="predicted"/>
<reference evidence="2" key="1">
    <citation type="journal article" date="2014" name="Int. J. Syst. Evol. Microbiol.">
        <title>Complete genome sequence of Corynebacterium casei LMG S-19264T (=DSM 44701T), isolated from a smear-ripened cheese.</title>
        <authorList>
            <consortium name="US DOE Joint Genome Institute (JGI-PGF)"/>
            <person name="Walter F."/>
            <person name="Albersmeier A."/>
            <person name="Kalinowski J."/>
            <person name="Ruckert C."/>
        </authorList>
    </citation>
    <scope>NUCLEOTIDE SEQUENCE</scope>
    <source>
        <strain evidence="2">CGMCC 1.15447</strain>
    </source>
</reference>
<protein>
    <recommendedName>
        <fullName evidence="1">DUF6950 domain-containing protein</fullName>
    </recommendedName>
</protein>
<evidence type="ECO:0000259" key="1">
    <source>
        <dbReference type="Pfam" id="PF22262"/>
    </source>
</evidence>
<dbReference type="RefSeq" id="WP_188760668.1">
    <property type="nucleotide sequence ID" value="NZ_BMJB01000003.1"/>
</dbReference>
<evidence type="ECO:0000313" key="2">
    <source>
        <dbReference type="EMBL" id="GGA79548.1"/>
    </source>
</evidence>
<keyword evidence="3" id="KW-1185">Reference proteome</keyword>
<reference evidence="2" key="2">
    <citation type="submission" date="2020-09" db="EMBL/GenBank/DDBJ databases">
        <authorList>
            <person name="Sun Q."/>
            <person name="Zhou Y."/>
        </authorList>
    </citation>
    <scope>NUCLEOTIDE SEQUENCE</scope>
    <source>
        <strain evidence="2">CGMCC 1.15447</strain>
    </source>
</reference>
<sequence length="152" mass="16408">MPLKRVDNWDTVALDQFFVARRTMPFAWGKNDCCLFTADAIQAMTGVDLAADFRGKYSDAKSAFALIHSLSGGSTVADAAAWCATKYGLTEWVDKAAKPLPLMAKRGDLIVVENAGQLIAGIVHLNGRDVISVAEQGAVRLPLTAVQRAWKV</sequence>
<organism evidence="2 3">
    <name type="scientific">Edaphobacter acidisoli</name>
    <dbReference type="NCBI Taxonomy" id="2040573"/>
    <lineage>
        <taxon>Bacteria</taxon>
        <taxon>Pseudomonadati</taxon>
        <taxon>Acidobacteriota</taxon>
        <taxon>Terriglobia</taxon>
        <taxon>Terriglobales</taxon>
        <taxon>Acidobacteriaceae</taxon>
        <taxon>Edaphobacter</taxon>
    </lineage>
</organism>
<name>A0A916S0W8_9BACT</name>
<feature type="domain" description="DUF6950" evidence="1">
    <location>
        <begin position="4"/>
        <end position="152"/>
    </location>
</feature>
<dbReference type="Proteomes" id="UP000648801">
    <property type="component" value="Unassembled WGS sequence"/>
</dbReference>
<accession>A0A916S0W8</accession>
<dbReference type="InterPro" id="IPR053802">
    <property type="entry name" value="DUF6950"/>
</dbReference>
<dbReference type="AlphaFoldDB" id="A0A916S0W8"/>
<evidence type="ECO:0000313" key="3">
    <source>
        <dbReference type="Proteomes" id="UP000648801"/>
    </source>
</evidence>
<gene>
    <name evidence="2" type="ORF">GCM10011507_33480</name>
</gene>
<dbReference type="EMBL" id="BMJB01000003">
    <property type="protein sequence ID" value="GGA79548.1"/>
    <property type="molecule type" value="Genomic_DNA"/>
</dbReference>